<dbReference type="Gene3D" id="3.30.160.670">
    <property type="match status" value="1"/>
</dbReference>
<reference evidence="3 4" key="1">
    <citation type="submission" date="2022-07" db="EMBL/GenBank/DDBJ databases">
        <title>Methylomonas rivi sp. nov., Methylomonas rosea sp. nov., Methylomonas aureus sp. nov. and Methylomonas subterranea sp. nov., four novel methanotrophs isolated from a freshwater creek and the deep terrestrial subsurface.</title>
        <authorList>
            <person name="Abin C."/>
            <person name="Sankaranarayanan K."/>
            <person name="Garner C."/>
            <person name="Sindelar R."/>
            <person name="Kotary K."/>
            <person name="Garner R."/>
            <person name="Barclay S."/>
            <person name="Lawson P."/>
            <person name="Krumholz L."/>
        </authorList>
    </citation>
    <scope>NUCLEOTIDE SEQUENCE [LARGE SCALE GENOMIC DNA]</scope>
    <source>
        <strain evidence="3 4">WSC-6</strain>
    </source>
</reference>
<gene>
    <name evidence="3" type="ORF">NP596_01155</name>
</gene>
<feature type="chain" id="PRO_5046702956" description="DUF4136 domain-containing protein" evidence="1">
    <location>
        <begin position="22"/>
        <end position="236"/>
    </location>
</feature>
<dbReference type="Pfam" id="PF13590">
    <property type="entry name" value="DUF4136"/>
    <property type="match status" value="1"/>
</dbReference>
<protein>
    <recommendedName>
        <fullName evidence="2">DUF4136 domain-containing protein</fullName>
    </recommendedName>
</protein>
<dbReference type="Proteomes" id="UP001524586">
    <property type="component" value="Unassembled WGS sequence"/>
</dbReference>
<evidence type="ECO:0000259" key="2">
    <source>
        <dbReference type="Pfam" id="PF13590"/>
    </source>
</evidence>
<evidence type="ECO:0000313" key="3">
    <source>
        <dbReference type="EMBL" id="MCQ8127047.1"/>
    </source>
</evidence>
<organism evidence="3 4">
    <name type="scientific">Methylomonas rivi</name>
    <dbReference type="NCBI Taxonomy" id="2952226"/>
    <lineage>
        <taxon>Bacteria</taxon>
        <taxon>Pseudomonadati</taxon>
        <taxon>Pseudomonadota</taxon>
        <taxon>Gammaproteobacteria</taxon>
        <taxon>Methylococcales</taxon>
        <taxon>Methylococcaceae</taxon>
        <taxon>Methylomonas</taxon>
    </lineage>
</organism>
<dbReference type="InterPro" id="IPR025411">
    <property type="entry name" value="DUF4136"/>
</dbReference>
<dbReference type="PROSITE" id="PS51257">
    <property type="entry name" value="PROKAR_LIPOPROTEIN"/>
    <property type="match status" value="1"/>
</dbReference>
<comment type="caution">
    <text evidence="3">The sequence shown here is derived from an EMBL/GenBank/DDBJ whole genome shotgun (WGS) entry which is preliminary data.</text>
</comment>
<accession>A0ABT1TZQ9</accession>
<proteinExistence type="predicted"/>
<evidence type="ECO:0000256" key="1">
    <source>
        <dbReference type="SAM" id="SignalP"/>
    </source>
</evidence>
<sequence length="236" mass="27112">MYKMRCSLFLYIALMLLSACAMGPRKLQINAEVDALAASDVQGKRRFVILPANKDIKPQDLQFMEFKGYVEKALLNRGFVKVEQMQDGDAVLFLDYGTGEPQIRQYSYEVPIMNNFGYYPYYRSYRYYPSMAYGYTQHIETYTVFKRHLTLEAYDMAAYLLQKPPVQLWKVSVQSQGQSNDLRLIFPYMVTAMQPYLAANTGHMVAVPVDETDLLLKDIVMNNPHRLPAASPAPQP</sequence>
<keyword evidence="4" id="KW-1185">Reference proteome</keyword>
<feature type="signal peptide" evidence="1">
    <location>
        <begin position="1"/>
        <end position="21"/>
    </location>
</feature>
<name>A0ABT1TZQ9_9GAMM</name>
<keyword evidence="1" id="KW-0732">Signal</keyword>
<dbReference type="RefSeq" id="WP_256613365.1">
    <property type="nucleotide sequence ID" value="NZ_JANIBK010000003.1"/>
</dbReference>
<dbReference type="EMBL" id="JANIBK010000003">
    <property type="protein sequence ID" value="MCQ8127047.1"/>
    <property type="molecule type" value="Genomic_DNA"/>
</dbReference>
<feature type="domain" description="DUF4136" evidence="2">
    <location>
        <begin position="54"/>
        <end position="193"/>
    </location>
</feature>
<evidence type="ECO:0000313" key="4">
    <source>
        <dbReference type="Proteomes" id="UP001524586"/>
    </source>
</evidence>